<evidence type="ECO:0000313" key="10">
    <source>
        <dbReference type="EMBL" id="MDA0635427.1"/>
    </source>
</evidence>
<dbReference type="RefSeq" id="WP_270156267.1">
    <property type="nucleotide sequence ID" value="NZ_JAPNNL010000069.1"/>
</dbReference>
<dbReference type="SMART" id="SM00220">
    <property type="entry name" value="S_TKc"/>
    <property type="match status" value="1"/>
</dbReference>
<dbReference type="PANTHER" id="PTHR43289">
    <property type="entry name" value="MITOGEN-ACTIVATED PROTEIN KINASE KINASE KINASE 20-RELATED"/>
    <property type="match status" value="1"/>
</dbReference>
<evidence type="ECO:0000256" key="4">
    <source>
        <dbReference type="ARBA" id="ARBA00022741"/>
    </source>
</evidence>
<dbReference type="CDD" id="cd14014">
    <property type="entry name" value="STKc_PknB_like"/>
    <property type="match status" value="1"/>
</dbReference>
<name>A0ABT4SDZ5_9ACTN</name>
<evidence type="ECO:0000256" key="5">
    <source>
        <dbReference type="ARBA" id="ARBA00022777"/>
    </source>
</evidence>
<evidence type="ECO:0000256" key="3">
    <source>
        <dbReference type="ARBA" id="ARBA00022679"/>
    </source>
</evidence>
<evidence type="ECO:0000259" key="9">
    <source>
        <dbReference type="PROSITE" id="PS50011"/>
    </source>
</evidence>
<keyword evidence="2" id="KW-0723">Serine/threonine-protein kinase</keyword>
<keyword evidence="4 7" id="KW-0547">Nucleotide-binding</keyword>
<evidence type="ECO:0000313" key="11">
    <source>
        <dbReference type="Proteomes" id="UP001144036"/>
    </source>
</evidence>
<dbReference type="PROSITE" id="PS50011">
    <property type="entry name" value="PROTEIN_KINASE_DOM"/>
    <property type="match status" value="1"/>
</dbReference>
<evidence type="ECO:0000256" key="8">
    <source>
        <dbReference type="SAM" id="Phobius"/>
    </source>
</evidence>
<dbReference type="EMBL" id="JAPNNL010000069">
    <property type="protein sequence ID" value="MDA0635427.1"/>
    <property type="molecule type" value="Genomic_DNA"/>
</dbReference>
<dbReference type="EC" id="2.7.11.1" evidence="1"/>
<evidence type="ECO:0000256" key="7">
    <source>
        <dbReference type="PROSITE-ProRule" id="PRU10141"/>
    </source>
</evidence>
<evidence type="ECO:0000256" key="1">
    <source>
        <dbReference type="ARBA" id="ARBA00012513"/>
    </source>
</evidence>
<proteinExistence type="predicted"/>
<dbReference type="Proteomes" id="UP001144036">
    <property type="component" value="Unassembled WGS sequence"/>
</dbReference>
<accession>A0ABT4SDZ5</accession>
<feature type="domain" description="Protein kinase" evidence="9">
    <location>
        <begin position="10"/>
        <end position="272"/>
    </location>
</feature>
<sequence length="508" mass="54304">MSGERLANRYLLLRPLGSGGMGRVWLARDEMLDREVAVKELTLPEGLPPHDRAELIARAAREAQATAQLRHPGIVALHDVVVEHDRPWLVMELLRGRTLGDAVREHGPMPQEYAARIGAEMLDALAAAHARGLQHRDVKPGNVFLTDSGRVVLTDFGIARQEGQSTLTEQGLMIGSPGFIAPERLEGDPGGPASDVWSLGATLFVAVTGGPAYDGTAAQRIRATLTHQVPHAPGPLGPVIAAMMAPDPAARPPAPHLAQALRQVASGQQPHLVTHHDVTASGQVGQAGRAGRRGRPLVVVAVAAVAAVVVAAATTGVLLMRDGAGGGVPEAFTAPMDVCSLLDDEEVGLYLRTQRLPEPAPGSDEVGPRCQWPIQSTGVEVQVQKDSDTRDPWAMTPEAARVLFANQQRWWSRHDKLDWTWPEIGADGSLPVTRTAVRKVGGVGEEAFAFELKGKTGRLHTALVYYRLANLVVFVGYTALSERLGDEDIKQTALKAAKATEQALRRAG</sequence>
<keyword evidence="6 7" id="KW-0067">ATP-binding</keyword>
<dbReference type="InterPro" id="IPR008271">
    <property type="entry name" value="Ser/Thr_kinase_AS"/>
</dbReference>
<dbReference type="InterPro" id="IPR000719">
    <property type="entry name" value="Prot_kinase_dom"/>
</dbReference>
<keyword evidence="8" id="KW-0812">Transmembrane</keyword>
<protein>
    <recommendedName>
        <fullName evidence="1">non-specific serine/threonine protein kinase</fullName>
        <ecNumber evidence="1">2.7.11.1</ecNumber>
    </recommendedName>
</protein>
<feature type="transmembrane region" description="Helical" evidence="8">
    <location>
        <begin position="297"/>
        <end position="320"/>
    </location>
</feature>
<dbReference type="Gene3D" id="1.10.510.10">
    <property type="entry name" value="Transferase(Phosphotransferase) domain 1"/>
    <property type="match status" value="1"/>
</dbReference>
<keyword evidence="8" id="KW-1133">Transmembrane helix</keyword>
<dbReference type="Pfam" id="PF00069">
    <property type="entry name" value="Pkinase"/>
    <property type="match status" value="1"/>
</dbReference>
<keyword evidence="8" id="KW-0472">Membrane</keyword>
<dbReference type="PROSITE" id="PS00107">
    <property type="entry name" value="PROTEIN_KINASE_ATP"/>
    <property type="match status" value="1"/>
</dbReference>
<gene>
    <name evidence="10" type="ORF">OUY22_18550</name>
</gene>
<evidence type="ECO:0000256" key="6">
    <source>
        <dbReference type="ARBA" id="ARBA00022840"/>
    </source>
</evidence>
<dbReference type="PROSITE" id="PS00108">
    <property type="entry name" value="PROTEIN_KINASE_ST"/>
    <property type="match status" value="1"/>
</dbReference>
<dbReference type="InterPro" id="IPR017441">
    <property type="entry name" value="Protein_kinase_ATP_BS"/>
</dbReference>
<organism evidence="10 11">
    <name type="scientific">Nonomuraea corallina</name>
    <dbReference type="NCBI Taxonomy" id="2989783"/>
    <lineage>
        <taxon>Bacteria</taxon>
        <taxon>Bacillati</taxon>
        <taxon>Actinomycetota</taxon>
        <taxon>Actinomycetes</taxon>
        <taxon>Streptosporangiales</taxon>
        <taxon>Streptosporangiaceae</taxon>
        <taxon>Nonomuraea</taxon>
    </lineage>
</organism>
<dbReference type="GO" id="GO:0016301">
    <property type="term" value="F:kinase activity"/>
    <property type="evidence" value="ECO:0007669"/>
    <property type="project" value="UniProtKB-KW"/>
</dbReference>
<dbReference type="PANTHER" id="PTHR43289:SF6">
    <property type="entry name" value="SERINE_THREONINE-PROTEIN KINASE NEKL-3"/>
    <property type="match status" value="1"/>
</dbReference>
<keyword evidence="3" id="KW-0808">Transferase</keyword>
<dbReference type="SUPFAM" id="SSF56112">
    <property type="entry name" value="Protein kinase-like (PK-like)"/>
    <property type="match status" value="1"/>
</dbReference>
<dbReference type="Gene3D" id="3.30.200.20">
    <property type="entry name" value="Phosphorylase Kinase, domain 1"/>
    <property type="match status" value="1"/>
</dbReference>
<feature type="binding site" evidence="7">
    <location>
        <position position="39"/>
    </location>
    <ligand>
        <name>ATP</name>
        <dbReference type="ChEBI" id="CHEBI:30616"/>
    </ligand>
</feature>
<keyword evidence="5 10" id="KW-0418">Kinase</keyword>
<evidence type="ECO:0000256" key="2">
    <source>
        <dbReference type="ARBA" id="ARBA00022527"/>
    </source>
</evidence>
<reference evidence="10" key="1">
    <citation type="submission" date="2022-11" db="EMBL/GenBank/DDBJ databases">
        <title>Nonomuraea corallina sp. nov., a new species of the genus Nonomuraea isolated from sea side sediment in Thai sea.</title>
        <authorList>
            <person name="Ngamcharungchit C."/>
            <person name="Matsumoto A."/>
            <person name="Suriyachadkun C."/>
            <person name="Panbangred W."/>
            <person name="Inahashi Y."/>
            <person name="Intra B."/>
        </authorList>
    </citation>
    <scope>NUCLEOTIDE SEQUENCE</scope>
    <source>
        <strain evidence="10">MCN248</strain>
    </source>
</reference>
<comment type="caution">
    <text evidence="10">The sequence shown here is derived from an EMBL/GenBank/DDBJ whole genome shotgun (WGS) entry which is preliminary data.</text>
</comment>
<dbReference type="InterPro" id="IPR011009">
    <property type="entry name" value="Kinase-like_dom_sf"/>
</dbReference>
<keyword evidence="11" id="KW-1185">Reference proteome</keyword>